<dbReference type="InterPro" id="IPR003682">
    <property type="entry name" value="rRNA_ssu_MeTfrase_G"/>
</dbReference>
<dbReference type="Pfam" id="PF02527">
    <property type="entry name" value="GidB"/>
    <property type="match status" value="1"/>
</dbReference>
<organism evidence="4">
    <name type="scientific">hydrothermal vent metagenome</name>
    <dbReference type="NCBI Taxonomy" id="652676"/>
    <lineage>
        <taxon>unclassified sequences</taxon>
        <taxon>metagenomes</taxon>
        <taxon>ecological metagenomes</taxon>
    </lineage>
</organism>
<dbReference type="NCBIfam" id="TIGR00138">
    <property type="entry name" value="rsmG_gidB"/>
    <property type="match status" value="1"/>
</dbReference>
<dbReference type="GO" id="GO:0005829">
    <property type="term" value="C:cytosol"/>
    <property type="evidence" value="ECO:0007669"/>
    <property type="project" value="TreeGrafter"/>
</dbReference>
<keyword evidence="2" id="KW-0698">rRNA processing</keyword>
<accession>A0A3B0Z3U3</accession>
<protein>
    <submittedName>
        <fullName evidence="4">16S rRNA (Guanine(527)-N(7))-methyltransferase</fullName>
        <ecNumber evidence="4">2.1.1.170</ecNumber>
    </submittedName>
</protein>
<dbReference type="AlphaFoldDB" id="A0A3B0Z3U3"/>
<keyword evidence="4" id="KW-0489">Methyltransferase</keyword>
<dbReference type="Gene3D" id="3.40.50.150">
    <property type="entry name" value="Vaccinia Virus protein VP39"/>
    <property type="match status" value="1"/>
</dbReference>
<dbReference type="EC" id="2.1.1.170" evidence="4"/>
<evidence type="ECO:0000313" key="4">
    <source>
        <dbReference type="EMBL" id="VAW87938.1"/>
    </source>
</evidence>
<keyword evidence="3 4" id="KW-0808">Transferase</keyword>
<dbReference type="HAMAP" id="MF_00074">
    <property type="entry name" value="16SrRNA_methyltr_G"/>
    <property type="match status" value="1"/>
</dbReference>
<dbReference type="InterPro" id="IPR029063">
    <property type="entry name" value="SAM-dependent_MTases_sf"/>
</dbReference>
<evidence type="ECO:0000256" key="1">
    <source>
        <dbReference type="ARBA" id="ARBA00022490"/>
    </source>
</evidence>
<dbReference type="GO" id="GO:0070043">
    <property type="term" value="F:rRNA (guanine-N7-)-methyltransferase activity"/>
    <property type="evidence" value="ECO:0007669"/>
    <property type="project" value="TreeGrafter"/>
</dbReference>
<reference evidence="4" key="1">
    <citation type="submission" date="2018-06" db="EMBL/GenBank/DDBJ databases">
        <authorList>
            <person name="Zhirakovskaya E."/>
        </authorList>
    </citation>
    <scope>NUCLEOTIDE SEQUENCE</scope>
</reference>
<dbReference type="PANTHER" id="PTHR31760:SF0">
    <property type="entry name" value="S-ADENOSYL-L-METHIONINE-DEPENDENT METHYLTRANSFERASES SUPERFAMILY PROTEIN"/>
    <property type="match status" value="1"/>
</dbReference>
<dbReference type="CDD" id="cd02440">
    <property type="entry name" value="AdoMet_MTases"/>
    <property type="match status" value="1"/>
</dbReference>
<gene>
    <name evidence="4" type="ORF">MNBD_GAMMA18-1368</name>
</gene>
<name>A0A3B0Z3U3_9ZZZZ</name>
<proteinExistence type="inferred from homology"/>
<sequence>MSLKEQLSRGCEQLSIPVSEAQLEALLHYQEMLLKWNKVYNLTAITAPPKIITHHLLDSLAVLPYLQGDHIIDVGCGGGLPGIILAIMLPEKQFVLLDSNSKKTRFVKQVVIELRLKNVAVEHSRVEKYQPEHPFDVVLSRAFASLSDMLVWCAHLRNKSGIFLAMKGVNPQEEHEPLPDGFRIFEQHQLIVPGLNAERHVVLIDSQDSNEQS</sequence>
<keyword evidence="1" id="KW-0963">Cytoplasm</keyword>
<dbReference type="PIRSF" id="PIRSF003078">
    <property type="entry name" value="GidB"/>
    <property type="match status" value="1"/>
</dbReference>
<dbReference type="SUPFAM" id="SSF53335">
    <property type="entry name" value="S-adenosyl-L-methionine-dependent methyltransferases"/>
    <property type="match status" value="1"/>
</dbReference>
<dbReference type="EMBL" id="UOFP01000204">
    <property type="protein sequence ID" value="VAW87938.1"/>
    <property type="molecule type" value="Genomic_DNA"/>
</dbReference>
<evidence type="ECO:0000256" key="3">
    <source>
        <dbReference type="ARBA" id="ARBA00022679"/>
    </source>
</evidence>
<dbReference type="PANTHER" id="PTHR31760">
    <property type="entry name" value="S-ADENOSYL-L-METHIONINE-DEPENDENT METHYLTRANSFERASES SUPERFAMILY PROTEIN"/>
    <property type="match status" value="1"/>
</dbReference>
<evidence type="ECO:0000256" key="2">
    <source>
        <dbReference type="ARBA" id="ARBA00022552"/>
    </source>
</evidence>